<dbReference type="PROSITE" id="PS00503">
    <property type="entry name" value="PECTINESTERASE_2"/>
    <property type="match status" value="2"/>
</dbReference>
<evidence type="ECO:0000256" key="2">
    <source>
        <dbReference type="ARBA" id="ARBA00005184"/>
    </source>
</evidence>
<feature type="domain" description="Pectinesterase catalytic" evidence="13">
    <location>
        <begin position="393"/>
        <end position="664"/>
    </location>
</feature>
<dbReference type="InterPro" id="IPR012334">
    <property type="entry name" value="Pectin_lyas_fold"/>
</dbReference>
<evidence type="ECO:0000256" key="4">
    <source>
        <dbReference type="ARBA" id="ARBA00013229"/>
    </source>
</evidence>
<comment type="catalytic activity">
    <reaction evidence="10 12">
        <text>[(1-&gt;4)-alpha-D-galacturonosyl methyl ester](n) + n H2O = [(1-&gt;4)-alpha-D-galacturonosyl](n) + n methanol + n H(+)</text>
        <dbReference type="Rhea" id="RHEA:22380"/>
        <dbReference type="Rhea" id="RHEA-COMP:14570"/>
        <dbReference type="Rhea" id="RHEA-COMP:14573"/>
        <dbReference type="ChEBI" id="CHEBI:15377"/>
        <dbReference type="ChEBI" id="CHEBI:15378"/>
        <dbReference type="ChEBI" id="CHEBI:17790"/>
        <dbReference type="ChEBI" id="CHEBI:140522"/>
        <dbReference type="ChEBI" id="CHEBI:140523"/>
        <dbReference type="EC" id="3.1.1.11"/>
    </reaction>
</comment>
<feature type="active site" evidence="11">
    <location>
        <position position="209"/>
    </location>
</feature>
<gene>
    <name evidence="14" type="ORF">GH714_025747</name>
</gene>
<dbReference type="PANTHER" id="PTHR31321">
    <property type="entry name" value="ACYL-COA THIOESTER HYDROLASE YBHC-RELATED"/>
    <property type="match status" value="1"/>
</dbReference>
<dbReference type="Pfam" id="PF01095">
    <property type="entry name" value="Pectinesterase"/>
    <property type="match status" value="2"/>
</dbReference>
<keyword evidence="8 12" id="KW-0378">Hydrolase</keyword>
<proteinExistence type="inferred from homology"/>
<evidence type="ECO:0000313" key="14">
    <source>
        <dbReference type="EMBL" id="KAF2311666.1"/>
    </source>
</evidence>
<sequence length="674" mass="72612">MAKRLNIISLAQCTILAIVLAAITVSADDATPIPDTPDGIQAWFDANVKPLADRAGTLEKALEAAEATPKTIKVRADGSGEFKTITDAVKSIPAGNKERVIVDIGPGTYTEKVTIERDKPFITFLGPPDKATLAFGGTAAEYGTVYSATLQNTAPRPDGKRAGAQAVAFRIGGNMAAFYNVKMLGFQDTLCDDKGFHFFKDCYIEGTVDFIFGSGKSIYLQTEIRVLADAEQTVITAQARETEAQDVGYSFVHCSVTGTGTGAFLGRAWMPMPRVVFAYTSMTEVINPEGWSSNNHPEREAQVFFGEYKNTGPGAAPAGRVKYAKQLTEEEVKPFLSLGFIKATTVCSDDATPIPDTPDGIQAWFDANVKPLADRAGTLEKALEAAEATPKTIKVRADGSGEFKTITDAVKSIPAGNKERVIVDIGPGTYTEKVTIERDKPFITFLGPPDKATLAFGGTAAEYGTVYSATLQNTAPRPDGKRAGAQAVAFRIGGNMAAFYNVKMLGFQDTLCDDKGFHFFKDCYIEGTVDFIFGSGKSIYLQTEIRVLADAEQTVITAQARETEAQDVGYSFVHCSVTGTGTGAFLGRAWMPMPRVVFAYTSMTEVINPEGWSSNNHPEREAQVFFGEYKNTGPGAAPAGRVKYAKQLTEEEVKPFLSLGFIKGTSWLLLSPKV</sequence>
<feature type="active site" evidence="11">
    <location>
        <position position="530"/>
    </location>
</feature>
<dbReference type="PANTHER" id="PTHR31321:SF87">
    <property type="entry name" value="PECTINESTERASE 63-RELATED"/>
    <property type="match status" value="1"/>
</dbReference>
<keyword evidence="9 12" id="KW-0063">Aspartyl esterase</keyword>
<keyword evidence="15" id="KW-1185">Reference proteome</keyword>
<evidence type="ECO:0000256" key="6">
    <source>
        <dbReference type="ARBA" id="ARBA00022525"/>
    </source>
</evidence>
<feature type="domain" description="Pectinesterase catalytic" evidence="13">
    <location>
        <begin position="72"/>
        <end position="342"/>
    </location>
</feature>
<evidence type="ECO:0000259" key="13">
    <source>
        <dbReference type="Pfam" id="PF01095"/>
    </source>
</evidence>
<dbReference type="InterPro" id="IPR033131">
    <property type="entry name" value="Pectinesterase_Asp_AS"/>
</dbReference>
<keyword evidence="7 12" id="KW-0732">Signal</keyword>
<dbReference type="GO" id="GO:0030599">
    <property type="term" value="F:pectinesterase activity"/>
    <property type="evidence" value="ECO:0007669"/>
    <property type="project" value="UniProtKB-UniRule"/>
</dbReference>
<dbReference type="Proteomes" id="UP000467840">
    <property type="component" value="Chromosome 14"/>
</dbReference>
<evidence type="ECO:0000256" key="3">
    <source>
        <dbReference type="ARBA" id="ARBA00008891"/>
    </source>
</evidence>
<dbReference type="Gene3D" id="2.160.20.10">
    <property type="entry name" value="Single-stranded right-handed beta-helix, Pectin lyase-like"/>
    <property type="match status" value="2"/>
</dbReference>
<dbReference type="GO" id="GO:0042545">
    <property type="term" value="P:cell wall modification"/>
    <property type="evidence" value="ECO:0007669"/>
    <property type="project" value="UniProtKB-UniRule"/>
</dbReference>
<name>A0A6A6MHP7_HEVBR</name>
<evidence type="ECO:0000256" key="12">
    <source>
        <dbReference type="RuleBase" id="RU000589"/>
    </source>
</evidence>
<evidence type="ECO:0000256" key="5">
    <source>
        <dbReference type="ARBA" id="ARBA00022512"/>
    </source>
</evidence>
<evidence type="ECO:0000256" key="9">
    <source>
        <dbReference type="ARBA" id="ARBA00023085"/>
    </source>
</evidence>
<feature type="chain" id="PRO_5025706741" description="Pectinesterase" evidence="12">
    <location>
        <begin position="22"/>
        <end position="674"/>
    </location>
</feature>
<protein>
    <recommendedName>
        <fullName evidence="4 12">Pectinesterase</fullName>
        <ecNumber evidence="4 12">3.1.1.11</ecNumber>
    </recommendedName>
</protein>
<feature type="signal peptide" evidence="12">
    <location>
        <begin position="1"/>
        <end position="21"/>
    </location>
</feature>
<accession>A0A6A6MHP7</accession>
<comment type="similarity">
    <text evidence="3">Belongs to the pectinesterase family.</text>
</comment>
<keyword evidence="5" id="KW-0134">Cell wall</keyword>
<dbReference type="EMBL" id="JAAGAX010000006">
    <property type="protein sequence ID" value="KAF2311666.1"/>
    <property type="molecule type" value="Genomic_DNA"/>
</dbReference>
<keyword evidence="6" id="KW-0964">Secreted</keyword>
<evidence type="ECO:0000256" key="1">
    <source>
        <dbReference type="ARBA" id="ARBA00004191"/>
    </source>
</evidence>
<evidence type="ECO:0000256" key="10">
    <source>
        <dbReference type="ARBA" id="ARBA00047928"/>
    </source>
</evidence>
<comment type="caution">
    <text evidence="14">The sequence shown here is derived from an EMBL/GenBank/DDBJ whole genome shotgun (WGS) entry which is preliminary data.</text>
</comment>
<dbReference type="FunFam" id="2.160.20.10:FF:000008">
    <property type="entry name" value="Pectinesterase"/>
    <property type="match status" value="2"/>
</dbReference>
<dbReference type="GO" id="GO:0045490">
    <property type="term" value="P:pectin catabolic process"/>
    <property type="evidence" value="ECO:0007669"/>
    <property type="project" value="UniProtKB-UniRule"/>
</dbReference>
<evidence type="ECO:0000256" key="8">
    <source>
        <dbReference type="ARBA" id="ARBA00022801"/>
    </source>
</evidence>
<dbReference type="EC" id="3.1.1.11" evidence="4 12"/>
<evidence type="ECO:0000256" key="11">
    <source>
        <dbReference type="PROSITE-ProRule" id="PRU10040"/>
    </source>
</evidence>
<dbReference type="AlphaFoldDB" id="A0A6A6MHP7"/>
<evidence type="ECO:0000256" key="7">
    <source>
        <dbReference type="ARBA" id="ARBA00022729"/>
    </source>
</evidence>
<dbReference type="InterPro" id="IPR011050">
    <property type="entry name" value="Pectin_lyase_fold/virulence"/>
</dbReference>
<dbReference type="SUPFAM" id="SSF51126">
    <property type="entry name" value="Pectin lyase-like"/>
    <property type="match status" value="2"/>
</dbReference>
<comment type="subcellular location">
    <subcellularLocation>
        <location evidence="1">Secreted</location>
        <location evidence="1">Cell wall</location>
    </subcellularLocation>
</comment>
<reference evidence="14 15" key="1">
    <citation type="journal article" date="2020" name="Mol. Plant">
        <title>The Chromosome-Based Rubber Tree Genome Provides New Insights into Spurge Genome Evolution and Rubber Biosynthesis.</title>
        <authorList>
            <person name="Liu J."/>
            <person name="Shi C."/>
            <person name="Shi C.C."/>
            <person name="Li W."/>
            <person name="Zhang Q.J."/>
            <person name="Zhang Y."/>
            <person name="Li K."/>
            <person name="Lu H.F."/>
            <person name="Shi C."/>
            <person name="Zhu S.T."/>
            <person name="Xiao Z.Y."/>
            <person name="Nan H."/>
            <person name="Yue Y."/>
            <person name="Zhu X.G."/>
            <person name="Wu Y."/>
            <person name="Hong X.N."/>
            <person name="Fan G.Y."/>
            <person name="Tong Y."/>
            <person name="Zhang D."/>
            <person name="Mao C.L."/>
            <person name="Liu Y.L."/>
            <person name="Hao S.J."/>
            <person name="Liu W.Q."/>
            <person name="Lv M.Q."/>
            <person name="Zhang H.B."/>
            <person name="Liu Y."/>
            <person name="Hu-Tang G.R."/>
            <person name="Wang J.P."/>
            <person name="Wang J.H."/>
            <person name="Sun Y.H."/>
            <person name="Ni S.B."/>
            <person name="Chen W.B."/>
            <person name="Zhang X.C."/>
            <person name="Jiao Y.N."/>
            <person name="Eichler E.E."/>
            <person name="Li G.H."/>
            <person name="Liu X."/>
            <person name="Gao L.Z."/>
        </authorList>
    </citation>
    <scope>NUCLEOTIDE SEQUENCE [LARGE SCALE GENOMIC DNA]</scope>
    <source>
        <strain evidence="15">cv. GT1</strain>
        <tissue evidence="14">Leaf</tissue>
    </source>
</reference>
<dbReference type="InterPro" id="IPR000070">
    <property type="entry name" value="Pectinesterase_cat"/>
</dbReference>
<evidence type="ECO:0000313" key="15">
    <source>
        <dbReference type="Proteomes" id="UP000467840"/>
    </source>
</evidence>
<organism evidence="14 15">
    <name type="scientific">Hevea brasiliensis</name>
    <name type="common">Para rubber tree</name>
    <name type="synonym">Siphonia brasiliensis</name>
    <dbReference type="NCBI Taxonomy" id="3981"/>
    <lineage>
        <taxon>Eukaryota</taxon>
        <taxon>Viridiplantae</taxon>
        <taxon>Streptophyta</taxon>
        <taxon>Embryophyta</taxon>
        <taxon>Tracheophyta</taxon>
        <taxon>Spermatophyta</taxon>
        <taxon>Magnoliopsida</taxon>
        <taxon>eudicotyledons</taxon>
        <taxon>Gunneridae</taxon>
        <taxon>Pentapetalae</taxon>
        <taxon>rosids</taxon>
        <taxon>fabids</taxon>
        <taxon>Malpighiales</taxon>
        <taxon>Euphorbiaceae</taxon>
        <taxon>Crotonoideae</taxon>
        <taxon>Micrandreae</taxon>
        <taxon>Hevea</taxon>
    </lineage>
</organism>
<comment type="pathway">
    <text evidence="2 12">Glycan metabolism; pectin degradation; 2-dehydro-3-deoxy-D-gluconate from pectin: step 1/5.</text>
</comment>
<dbReference type="UniPathway" id="UPA00545">
    <property type="reaction ID" value="UER00823"/>
</dbReference>